<proteinExistence type="predicted"/>
<name>A0A1M6UHX4_9FIRM</name>
<dbReference type="Gene3D" id="3.40.50.450">
    <property type="match status" value="1"/>
</dbReference>
<evidence type="ECO:0000313" key="2">
    <source>
        <dbReference type="Proteomes" id="UP000183975"/>
    </source>
</evidence>
<keyword evidence="2" id="KW-1185">Reference proteome</keyword>
<evidence type="ECO:0008006" key="3">
    <source>
        <dbReference type="Google" id="ProtNLM"/>
    </source>
</evidence>
<reference evidence="1 2" key="1">
    <citation type="submission" date="2016-11" db="EMBL/GenBank/DDBJ databases">
        <authorList>
            <person name="Jaros S."/>
            <person name="Januszkiewicz K."/>
            <person name="Wedrychowicz H."/>
        </authorList>
    </citation>
    <scope>NUCLEOTIDE SEQUENCE [LARGE SCALE GENOMIC DNA]</scope>
    <source>
        <strain evidence="1 2">DSM 14214</strain>
    </source>
</reference>
<protein>
    <recommendedName>
        <fullName evidence="3">DUF1273 domain-containing protein</fullName>
    </recommendedName>
</protein>
<evidence type="ECO:0000313" key="1">
    <source>
        <dbReference type="EMBL" id="SHK68776.1"/>
    </source>
</evidence>
<dbReference type="Proteomes" id="UP000183975">
    <property type="component" value="Unassembled WGS sequence"/>
</dbReference>
<dbReference type="SUPFAM" id="SSF102405">
    <property type="entry name" value="MCP/YpsA-like"/>
    <property type="match status" value="1"/>
</dbReference>
<organism evidence="1 2">
    <name type="scientific">Anaerotignum lactatifermentans DSM 14214</name>
    <dbReference type="NCBI Taxonomy" id="1121323"/>
    <lineage>
        <taxon>Bacteria</taxon>
        <taxon>Bacillati</taxon>
        <taxon>Bacillota</taxon>
        <taxon>Clostridia</taxon>
        <taxon>Lachnospirales</taxon>
        <taxon>Anaerotignaceae</taxon>
        <taxon>Anaerotignum</taxon>
    </lineage>
</organism>
<dbReference type="AlphaFoldDB" id="A0A1M6UHX4"/>
<accession>A0A1M6UHX4</accession>
<gene>
    <name evidence="1" type="ORF">SAMN02745138_02169</name>
</gene>
<sequence>MGRKCFFIGHRDAPFEIYDDLCDVIEQHISKFGVTEFYVGNHGSFDFMAGRAVGVFKKKYANISLYLCLAYYPKKKLELPAYFDGSYLPEGQEMVPYRVAIPRLNRYMIAHSDFVIAYVKNITGGAYVSLEYAEKLQKQGKLHVWKLI</sequence>
<dbReference type="EMBL" id="FRAH01000039">
    <property type="protein sequence ID" value="SHK68776.1"/>
    <property type="molecule type" value="Genomic_DNA"/>
</dbReference>